<reference evidence="3 4" key="1">
    <citation type="journal article" date="2018" name="MBio">
        <title>Comparative Genomics Reveals the Core Gene Toolbox for the Fungus-Insect Symbiosis.</title>
        <authorList>
            <person name="Wang Y."/>
            <person name="Stata M."/>
            <person name="Wang W."/>
            <person name="Stajich J.E."/>
            <person name="White M.M."/>
            <person name="Moncalvo J.M."/>
        </authorList>
    </citation>
    <scope>NUCLEOTIDE SEQUENCE [LARGE SCALE GENOMIC DNA]</scope>
    <source>
        <strain evidence="3 4">SC-DP-2</strain>
    </source>
</reference>
<accession>A0A2T9ZI36</accession>
<feature type="compositionally biased region" description="Low complexity" evidence="1">
    <location>
        <begin position="37"/>
        <end position="46"/>
    </location>
</feature>
<sequence>MIWAHVCIIGVLIMLFGVQGRNSPPPGKRRKGRGRQNPRNQYNNQRDVYGGFKIDSPGADEVGMGPTRPNYDFQYKPSPSSGRVGSPIRGSRNTRGARSFYNVPGGQGGFQKNVKFPTDALWEMCNEIILYGDLSREIRWTCKNVINDRRYSNY</sequence>
<keyword evidence="2" id="KW-0732">Signal</keyword>
<evidence type="ECO:0000256" key="2">
    <source>
        <dbReference type="SAM" id="SignalP"/>
    </source>
</evidence>
<keyword evidence="4" id="KW-1185">Reference proteome</keyword>
<protein>
    <submittedName>
        <fullName evidence="3">Uncharacterized protein</fullName>
    </submittedName>
</protein>
<feature type="chain" id="PRO_5015440467" evidence="2">
    <location>
        <begin position="21"/>
        <end position="154"/>
    </location>
</feature>
<dbReference type="EMBL" id="MBFS01000144">
    <property type="protein sequence ID" value="PVV04255.1"/>
    <property type="molecule type" value="Genomic_DNA"/>
</dbReference>
<dbReference type="Proteomes" id="UP000245609">
    <property type="component" value="Unassembled WGS sequence"/>
</dbReference>
<evidence type="ECO:0000313" key="4">
    <source>
        <dbReference type="Proteomes" id="UP000245609"/>
    </source>
</evidence>
<feature type="region of interest" description="Disordered" evidence="1">
    <location>
        <begin position="20"/>
        <end position="97"/>
    </location>
</feature>
<organism evidence="3 4">
    <name type="scientific">Smittium megazygosporum</name>
    <dbReference type="NCBI Taxonomy" id="133381"/>
    <lineage>
        <taxon>Eukaryota</taxon>
        <taxon>Fungi</taxon>
        <taxon>Fungi incertae sedis</taxon>
        <taxon>Zoopagomycota</taxon>
        <taxon>Kickxellomycotina</taxon>
        <taxon>Harpellomycetes</taxon>
        <taxon>Harpellales</taxon>
        <taxon>Legeriomycetaceae</taxon>
        <taxon>Smittium</taxon>
    </lineage>
</organism>
<feature type="compositionally biased region" description="Basic residues" evidence="1">
    <location>
        <begin position="27"/>
        <end position="36"/>
    </location>
</feature>
<evidence type="ECO:0000313" key="3">
    <source>
        <dbReference type="EMBL" id="PVV04255.1"/>
    </source>
</evidence>
<gene>
    <name evidence="3" type="ORF">BB560_001239</name>
</gene>
<feature type="signal peptide" evidence="2">
    <location>
        <begin position="1"/>
        <end position="20"/>
    </location>
</feature>
<name>A0A2T9ZI36_9FUNG</name>
<evidence type="ECO:0000256" key="1">
    <source>
        <dbReference type="SAM" id="MobiDB-lite"/>
    </source>
</evidence>
<proteinExistence type="predicted"/>
<dbReference type="AlphaFoldDB" id="A0A2T9ZI36"/>
<comment type="caution">
    <text evidence="3">The sequence shown here is derived from an EMBL/GenBank/DDBJ whole genome shotgun (WGS) entry which is preliminary data.</text>
</comment>